<name>A0A494X6K0_9BURK</name>
<evidence type="ECO:0000256" key="1">
    <source>
        <dbReference type="SAM" id="Phobius"/>
    </source>
</evidence>
<gene>
    <name evidence="3" type="ORF">D7S89_24385</name>
</gene>
<reference evidence="3 4" key="1">
    <citation type="submission" date="2018-10" db="EMBL/GenBank/DDBJ databases">
        <title>Paraburkholderia sp. 7MK8-2, isolated from soil.</title>
        <authorList>
            <person name="Gao Z.-H."/>
            <person name="Qiu L.-H."/>
        </authorList>
    </citation>
    <scope>NUCLEOTIDE SEQUENCE [LARGE SCALE GENOMIC DNA]</scope>
    <source>
        <strain evidence="3 4">7MK8-2</strain>
    </source>
</reference>
<organism evidence="3 4">
    <name type="scientific">Trinickia fusca</name>
    <dbReference type="NCBI Taxonomy" id="2419777"/>
    <lineage>
        <taxon>Bacteria</taxon>
        <taxon>Pseudomonadati</taxon>
        <taxon>Pseudomonadota</taxon>
        <taxon>Betaproteobacteria</taxon>
        <taxon>Burkholderiales</taxon>
        <taxon>Burkholderiaceae</taxon>
        <taxon>Trinickia</taxon>
    </lineage>
</organism>
<dbReference type="AlphaFoldDB" id="A0A494X6K0"/>
<accession>A0A494X6K0</accession>
<evidence type="ECO:0000313" key="3">
    <source>
        <dbReference type="EMBL" id="RKP43824.1"/>
    </source>
</evidence>
<feature type="transmembrane region" description="Helical" evidence="1">
    <location>
        <begin position="83"/>
        <end position="103"/>
    </location>
</feature>
<dbReference type="Pfam" id="PF07811">
    <property type="entry name" value="TadE"/>
    <property type="match status" value="1"/>
</dbReference>
<comment type="caution">
    <text evidence="3">The sequence shown here is derived from an EMBL/GenBank/DDBJ whole genome shotgun (WGS) entry which is preliminary data.</text>
</comment>
<keyword evidence="1" id="KW-0812">Transmembrane</keyword>
<keyword evidence="1" id="KW-0472">Membrane</keyword>
<dbReference type="OrthoDB" id="6165442at2"/>
<sequence length="202" mass="22078">MSLALAATVVRNLLFRVGESPNPDGGDLYGSIGASWRKRMNTVIRRSTAILRSRYSVNRNLPRFRWRVGRLCQLGRASLEFTVLLPLLCLLLLGITEFSFGMYNKAMVVEASREAVLEGVAVPRLTPLQLTSIARNYASDKLITFGDPPSIVVDVNQSSGTSSGNPLKVTVSYAYNGLAIGRVMNMLGETVELSGATTMNYQ</sequence>
<keyword evidence="1" id="KW-1133">Transmembrane helix</keyword>
<keyword evidence="4" id="KW-1185">Reference proteome</keyword>
<proteinExistence type="predicted"/>
<evidence type="ECO:0000313" key="4">
    <source>
        <dbReference type="Proteomes" id="UP000280434"/>
    </source>
</evidence>
<protein>
    <submittedName>
        <fullName evidence="3">Pilus assembly protein</fullName>
    </submittedName>
</protein>
<evidence type="ECO:0000259" key="2">
    <source>
        <dbReference type="Pfam" id="PF07811"/>
    </source>
</evidence>
<dbReference type="InterPro" id="IPR012495">
    <property type="entry name" value="TadE-like_dom"/>
</dbReference>
<feature type="domain" description="TadE-like" evidence="2">
    <location>
        <begin position="77"/>
        <end position="116"/>
    </location>
</feature>
<dbReference type="EMBL" id="RBZV01000016">
    <property type="protein sequence ID" value="RKP43824.1"/>
    <property type="molecule type" value="Genomic_DNA"/>
</dbReference>
<dbReference type="Proteomes" id="UP000280434">
    <property type="component" value="Unassembled WGS sequence"/>
</dbReference>